<dbReference type="PRINTS" id="PR00081">
    <property type="entry name" value="GDHRDH"/>
</dbReference>
<evidence type="ECO:0000256" key="3">
    <source>
        <dbReference type="RuleBase" id="RU000363"/>
    </source>
</evidence>
<evidence type="ECO:0000313" key="5">
    <source>
        <dbReference type="Proteomes" id="UP000051957"/>
    </source>
</evidence>
<dbReference type="InterPro" id="IPR020904">
    <property type="entry name" value="Sc_DH/Rdtase_CS"/>
</dbReference>
<dbReference type="FunFam" id="3.40.50.720:FF:000047">
    <property type="entry name" value="NADP-dependent L-serine/L-allo-threonine dehydrogenase"/>
    <property type="match status" value="1"/>
</dbReference>
<dbReference type="PRINTS" id="PR00080">
    <property type="entry name" value="SDRFAMILY"/>
</dbReference>
<dbReference type="SUPFAM" id="SSF51735">
    <property type="entry name" value="NAD(P)-binding Rossmann-fold domains"/>
    <property type="match status" value="1"/>
</dbReference>
<gene>
    <name evidence="4" type="ORF">FC51_GL001769</name>
</gene>
<dbReference type="Proteomes" id="UP000051957">
    <property type="component" value="Unassembled WGS sequence"/>
</dbReference>
<dbReference type="PATRIC" id="fig|1423784.4.peg.1803"/>
<dbReference type="InterPro" id="IPR036291">
    <property type="entry name" value="NAD(P)-bd_dom_sf"/>
</dbReference>
<protein>
    <submittedName>
        <fullName evidence="4">2-hydroxycyclohexanecarboxyl-CoA dehydrogenase</fullName>
    </submittedName>
</protein>
<dbReference type="PANTHER" id="PTHR43115">
    <property type="entry name" value="DEHYDROGENASE/REDUCTASE SDR FAMILY MEMBER 11"/>
    <property type="match status" value="1"/>
</dbReference>
<evidence type="ECO:0000256" key="2">
    <source>
        <dbReference type="ARBA" id="ARBA00023002"/>
    </source>
</evidence>
<evidence type="ECO:0000313" key="4">
    <source>
        <dbReference type="EMBL" id="KRM46856.1"/>
    </source>
</evidence>
<proteinExistence type="inferred from homology"/>
<organism evidence="4 5">
    <name type="scientific">Lentilactobacillus parabuchneri DSM 5707 = NBRC 107865</name>
    <dbReference type="NCBI Taxonomy" id="1423784"/>
    <lineage>
        <taxon>Bacteria</taxon>
        <taxon>Bacillati</taxon>
        <taxon>Bacillota</taxon>
        <taxon>Bacilli</taxon>
        <taxon>Lactobacillales</taxon>
        <taxon>Lactobacillaceae</taxon>
        <taxon>Lentilactobacillus</taxon>
    </lineage>
</organism>
<dbReference type="AlphaFoldDB" id="A0A0R1YW71"/>
<accession>A0A0R1YW71</accession>
<reference evidence="4 5" key="1">
    <citation type="journal article" date="2015" name="Genome Announc.">
        <title>Expanding the biotechnology potential of lactobacilli through comparative genomics of 213 strains and associated genera.</title>
        <authorList>
            <person name="Sun Z."/>
            <person name="Harris H.M."/>
            <person name="McCann A."/>
            <person name="Guo C."/>
            <person name="Argimon S."/>
            <person name="Zhang W."/>
            <person name="Yang X."/>
            <person name="Jeffery I.B."/>
            <person name="Cooney J.C."/>
            <person name="Kagawa T.F."/>
            <person name="Liu W."/>
            <person name="Song Y."/>
            <person name="Salvetti E."/>
            <person name="Wrobel A."/>
            <person name="Rasinkangas P."/>
            <person name="Parkhill J."/>
            <person name="Rea M.C."/>
            <person name="O'Sullivan O."/>
            <person name="Ritari J."/>
            <person name="Douillard F.P."/>
            <person name="Paul Ross R."/>
            <person name="Yang R."/>
            <person name="Briner A.E."/>
            <person name="Felis G.E."/>
            <person name="de Vos W.M."/>
            <person name="Barrangou R."/>
            <person name="Klaenhammer T.R."/>
            <person name="Caufield P.W."/>
            <person name="Cui Y."/>
            <person name="Zhang H."/>
            <person name="O'Toole P.W."/>
        </authorList>
    </citation>
    <scope>NUCLEOTIDE SEQUENCE [LARGE SCALE GENOMIC DNA]</scope>
    <source>
        <strain evidence="4 5">DSM 5707</strain>
    </source>
</reference>
<keyword evidence="2" id="KW-0560">Oxidoreductase</keyword>
<comment type="caution">
    <text evidence="4">The sequence shown here is derived from an EMBL/GenBank/DDBJ whole genome shotgun (WGS) entry which is preliminary data.</text>
</comment>
<dbReference type="GO" id="GO:0016616">
    <property type="term" value="F:oxidoreductase activity, acting on the CH-OH group of donors, NAD or NADP as acceptor"/>
    <property type="evidence" value="ECO:0007669"/>
    <property type="project" value="UniProtKB-ARBA"/>
</dbReference>
<dbReference type="PROSITE" id="PS00061">
    <property type="entry name" value="ADH_SHORT"/>
    <property type="match status" value="1"/>
</dbReference>
<sequence length="247" mass="27063">MKKMSIKNKVVIITGASSGIGAATVRTLAEQHAKLVIGARRMDRLVELKNTFPDEAIYAQQVDVTKFDQVQSLIDLAMTKFGHIDVLYNNAGVMPQNALINVARDEWQQILDVNVMGVLNGIAAVLPIMIKQQAGQIMATDSVAGHVVVPNLAVYNGSKFAVRAIMEGLRKEQHNNNIRTMIVSPGSVATELYTSINNAERRQAEIMFEKQVGIAAEDIARAVAFAIDAPENVDINEMIIRPIKEDI</sequence>
<dbReference type="InterPro" id="IPR002347">
    <property type="entry name" value="SDR_fam"/>
</dbReference>
<comment type="similarity">
    <text evidence="1 3">Belongs to the short-chain dehydrogenases/reductases (SDR) family.</text>
</comment>
<name>A0A0R1YW71_9LACO</name>
<dbReference type="Gene3D" id="3.40.50.720">
    <property type="entry name" value="NAD(P)-binding Rossmann-like Domain"/>
    <property type="match status" value="1"/>
</dbReference>
<evidence type="ECO:0000256" key="1">
    <source>
        <dbReference type="ARBA" id="ARBA00006484"/>
    </source>
</evidence>
<dbReference type="Pfam" id="PF00106">
    <property type="entry name" value="adh_short"/>
    <property type="match status" value="1"/>
</dbReference>
<dbReference type="EMBL" id="AZGK01000004">
    <property type="protein sequence ID" value="KRM46856.1"/>
    <property type="molecule type" value="Genomic_DNA"/>
</dbReference>
<dbReference type="PANTHER" id="PTHR43115:SF4">
    <property type="entry name" value="DEHYDROGENASE_REDUCTASE SDR FAMILY MEMBER 11"/>
    <property type="match status" value="1"/>
</dbReference>